<name>A0A1E7MW18_KITAU</name>
<feature type="region of interest" description="Disordered" evidence="1">
    <location>
        <begin position="74"/>
        <end position="102"/>
    </location>
</feature>
<organism evidence="4 5">
    <name type="scientific">Kitasatospora aureofaciens</name>
    <name type="common">Streptomyces aureofaciens</name>
    <dbReference type="NCBI Taxonomy" id="1894"/>
    <lineage>
        <taxon>Bacteria</taxon>
        <taxon>Bacillati</taxon>
        <taxon>Actinomycetota</taxon>
        <taxon>Actinomycetes</taxon>
        <taxon>Kitasatosporales</taxon>
        <taxon>Streptomycetaceae</taxon>
        <taxon>Kitasatospora</taxon>
    </lineage>
</organism>
<dbReference type="OrthoDB" id="3388214at2"/>
<dbReference type="Proteomes" id="UP000037395">
    <property type="component" value="Unassembled WGS sequence"/>
</dbReference>
<accession>A0A1E7MW18</accession>
<reference evidence="3" key="5">
    <citation type="submission" date="2020-09" db="EMBL/GenBank/DDBJ databases">
        <authorList>
            <person name="Sun Q."/>
            <person name="Ohkuma M."/>
        </authorList>
    </citation>
    <scope>NUCLEOTIDE SEQUENCE</scope>
    <source>
        <strain evidence="3">JCM 4434</strain>
    </source>
</reference>
<sequence>MAGTGDFFAAALAFPTALFSFALVVVVGYWLLMLIGGLGFDGLHGGHGVGHHLGAGHAGHVGPVGHVGHGAGGHGAGGSVAHGASGGHGAGGGSAHAPEHGNGHHGGVLDALGLGGVPATVAVSLLVALAWFVSLAGTVLTSGAPARGGVFVVALVASWAGTRALVRPLRRLFPEDRPVTRADFVGRVCVIRTGRVTADFGQAEVTAEDGSTATVQVRTPDPEPGLTAGRTALIYDYDPDGEHFLVAPFDPSPPGP</sequence>
<feature type="transmembrane region" description="Helical" evidence="2">
    <location>
        <begin position="12"/>
        <end position="32"/>
    </location>
</feature>
<proteinExistence type="predicted"/>
<feature type="transmembrane region" description="Helical" evidence="2">
    <location>
        <begin position="146"/>
        <end position="166"/>
    </location>
</feature>
<keyword evidence="2" id="KW-0472">Membrane</keyword>
<dbReference type="EMBL" id="JPRF03000087">
    <property type="protein sequence ID" value="OEV32625.1"/>
    <property type="molecule type" value="Genomic_DNA"/>
</dbReference>
<evidence type="ECO:0000313" key="4">
    <source>
        <dbReference type="EMBL" id="OEV32625.1"/>
    </source>
</evidence>
<reference evidence="5" key="4">
    <citation type="submission" date="2016-08" db="EMBL/GenBank/DDBJ databases">
        <title>Sequencing, assembly and comparative genomics of S. aureofaciens ATCC 10762.</title>
        <authorList>
            <person name="Gradnigo J.S."/>
            <person name="Johnson N."/>
            <person name="Somerville G.A."/>
        </authorList>
    </citation>
    <scope>NUCLEOTIDE SEQUENCE [LARGE SCALE GENOMIC DNA]</scope>
    <source>
        <strain evidence="5">ATCC 10762 / DSM 40127 / CCM 3239 / JCM 4008 / LMG 5968 / NBRC 12843 / NCIMB 8234 / A-377</strain>
    </source>
</reference>
<keyword evidence="5" id="KW-1185">Reference proteome</keyword>
<evidence type="ECO:0000313" key="6">
    <source>
        <dbReference type="Proteomes" id="UP000610124"/>
    </source>
</evidence>
<dbReference type="KEGG" id="kau:B6264_04860"/>
<comment type="caution">
    <text evidence="4">The sequence shown here is derived from an EMBL/GenBank/DDBJ whole genome shotgun (WGS) entry which is preliminary data.</text>
</comment>
<protein>
    <recommendedName>
        <fullName evidence="7">DUF1449 domain-containing protein</fullName>
    </recommendedName>
</protein>
<keyword evidence="2" id="KW-0812">Transmembrane</keyword>
<evidence type="ECO:0000313" key="3">
    <source>
        <dbReference type="EMBL" id="GGU79884.1"/>
    </source>
</evidence>
<feature type="transmembrane region" description="Helical" evidence="2">
    <location>
        <begin position="111"/>
        <end position="134"/>
    </location>
</feature>
<reference evidence="4 5" key="2">
    <citation type="submission" date="2014-07" db="EMBL/GenBank/DDBJ databases">
        <authorList>
            <person name="Zhang J.E."/>
            <person name="Yang H."/>
            <person name="Guo J."/>
            <person name="Deng Z."/>
            <person name="Luo H."/>
            <person name="Luo M."/>
            <person name="Zhao B."/>
        </authorList>
    </citation>
    <scope>NUCLEOTIDE SEQUENCE [LARGE SCALE GENOMIC DNA]</scope>
    <source>
        <strain evidence="4">ATCC 10762</strain>
        <strain evidence="5">ATCC 10762 / DSM 40127 / CCM 3239 / JCM 4008 / LMG 5968 / NBRC 12843 / NCIMB 8234 / A-377</strain>
    </source>
</reference>
<accession>A0A8H9LP07</accession>
<reference evidence="4" key="3">
    <citation type="submission" date="2016-08" db="EMBL/GenBank/DDBJ databases">
        <title>Sequencing, Assembly and Comparative Genomics of S. aureofaciens ATCC 10762.</title>
        <authorList>
            <person name="Gradnigo J.S."/>
            <person name="Johnson N."/>
            <person name="Somerville G.A."/>
        </authorList>
    </citation>
    <scope>NUCLEOTIDE SEQUENCE [LARGE SCALE GENOMIC DNA]</scope>
    <source>
        <strain evidence="4">ATCC 10762</strain>
    </source>
</reference>
<evidence type="ECO:0000256" key="1">
    <source>
        <dbReference type="SAM" id="MobiDB-lite"/>
    </source>
</evidence>
<evidence type="ECO:0000313" key="5">
    <source>
        <dbReference type="Proteomes" id="UP000037395"/>
    </source>
</evidence>
<evidence type="ECO:0000256" key="2">
    <source>
        <dbReference type="SAM" id="Phobius"/>
    </source>
</evidence>
<feature type="compositionally biased region" description="Gly residues" evidence="1">
    <location>
        <begin position="74"/>
        <end position="94"/>
    </location>
</feature>
<gene>
    <name evidence="3" type="ORF">GCM10010502_34760</name>
    <name evidence="4" type="ORF">HS99_0015220</name>
</gene>
<dbReference type="Proteomes" id="UP000610124">
    <property type="component" value="Unassembled WGS sequence"/>
</dbReference>
<keyword evidence="2" id="KW-1133">Transmembrane helix</keyword>
<evidence type="ECO:0008006" key="7">
    <source>
        <dbReference type="Google" id="ProtNLM"/>
    </source>
</evidence>
<dbReference type="EMBL" id="BMUB01000007">
    <property type="protein sequence ID" value="GGU79884.1"/>
    <property type="molecule type" value="Genomic_DNA"/>
</dbReference>
<dbReference type="AlphaFoldDB" id="A0A1E7MW18"/>
<reference evidence="3 6" key="1">
    <citation type="journal article" date="2014" name="Int. J. Syst. Evol. Microbiol.">
        <title>Complete genome sequence of Corynebacterium casei LMG S-19264T (=DSM 44701T), isolated from a smear-ripened cheese.</title>
        <authorList>
            <consortium name="US DOE Joint Genome Institute (JGI-PGF)"/>
            <person name="Walter F."/>
            <person name="Albersmeier A."/>
            <person name="Kalinowski J."/>
            <person name="Ruckert C."/>
        </authorList>
    </citation>
    <scope>NUCLEOTIDE SEQUENCE [LARGE SCALE GENOMIC DNA]</scope>
    <source>
        <strain evidence="3 6">JCM 4434</strain>
    </source>
</reference>